<protein>
    <submittedName>
        <fullName evidence="2">Uncharacterized protein</fullName>
    </submittedName>
</protein>
<gene>
    <name evidence="2" type="ORF">E2C01_004825</name>
</gene>
<feature type="region of interest" description="Disordered" evidence="1">
    <location>
        <begin position="1"/>
        <end position="33"/>
    </location>
</feature>
<dbReference type="Proteomes" id="UP000324222">
    <property type="component" value="Unassembled WGS sequence"/>
</dbReference>
<evidence type="ECO:0000313" key="2">
    <source>
        <dbReference type="EMBL" id="MPC12147.1"/>
    </source>
</evidence>
<accession>A0A5B7CQP5</accession>
<proteinExistence type="predicted"/>
<comment type="caution">
    <text evidence="2">The sequence shown here is derived from an EMBL/GenBank/DDBJ whole genome shotgun (WGS) entry which is preliminary data.</text>
</comment>
<reference evidence="2 3" key="1">
    <citation type="submission" date="2019-05" db="EMBL/GenBank/DDBJ databases">
        <title>Another draft genome of Portunus trituberculatus and its Hox gene families provides insights of decapod evolution.</title>
        <authorList>
            <person name="Jeong J.-H."/>
            <person name="Song I."/>
            <person name="Kim S."/>
            <person name="Choi T."/>
            <person name="Kim D."/>
            <person name="Ryu S."/>
            <person name="Kim W."/>
        </authorList>
    </citation>
    <scope>NUCLEOTIDE SEQUENCE [LARGE SCALE GENOMIC DNA]</scope>
    <source>
        <tissue evidence="2">Muscle</tissue>
    </source>
</reference>
<dbReference type="EMBL" id="VSRR010000199">
    <property type="protein sequence ID" value="MPC12147.1"/>
    <property type="molecule type" value="Genomic_DNA"/>
</dbReference>
<dbReference type="AlphaFoldDB" id="A0A5B7CQP5"/>
<keyword evidence="3" id="KW-1185">Reference proteome</keyword>
<evidence type="ECO:0000256" key="1">
    <source>
        <dbReference type="SAM" id="MobiDB-lite"/>
    </source>
</evidence>
<organism evidence="2 3">
    <name type="scientific">Portunus trituberculatus</name>
    <name type="common">Swimming crab</name>
    <name type="synonym">Neptunus trituberculatus</name>
    <dbReference type="NCBI Taxonomy" id="210409"/>
    <lineage>
        <taxon>Eukaryota</taxon>
        <taxon>Metazoa</taxon>
        <taxon>Ecdysozoa</taxon>
        <taxon>Arthropoda</taxon>
        <taxon>Crustacea</taxon>
        <taxon>Multicrustacea</taxon>
        <taxon>Malacostraca</taxon>
        <taxon>Eumalacostraca</taxon>
        <taxon>Eucarida</taxon>
        <taxon>Decapoda</taxon>
        <taxon>Pleocyemata</taxon>
        <taxon>Brachyura</taxon>
        <taxon>Eubrachyura</taxon>
        <taxon>Portunoidea</taxon>
        <taxon>Portunidae</taxon>
        <taxon>Portuninae</taxon>
        <taxon>Portunus</taxon>
    </lineage>
</organism>
<evidence type="ECO:0000313" key="3">
    <source>
        <dbReference type="Proteomes" id="UP000324222"/>
    </source>
</evidence>
<sequence>MAHSSEFFRLSMKKKNTKSVGGPSSGARRKPGAQGFLVTGTAARKRAHIWLSYCCWVRVSGGGKIAGEPSCSGSPRK</sequence>
<name>A0A5B7CQP5_PORTR</name>